<evidence type="ECO:0000259" key="1">
    <source>
        <dbReference type="Pfam" id="PF00535"/>
    </source>
</evidence>
<keyword evidence="2" id="KW-0808">Transferase</keyword>
<dbReference type="Gene3D" id="3.90.550.10">
    <property type="entry name" value="Spore Coat Polysaccharide Biosynthesis Protein SpsA, Chain A"/>
    <property type="match status" value="1"/>
</dbReference>
<protein>
    <submittedName>
        <fullName evidence="2">Glycosyltransferase family 2 protein</fullName>
    </submittedName>
</protein>
<feature type="domain" description="Glycosyltransferase 2-like" evidence="1">
    <location>
        <begin position="22"/>
        <end position="189"/>
    </location>
</feature>
<accession>A0A6B3NGA0</accession>
<name>A0A6B3NGA0_9CYAN</name>
<dbReference type="EMBL" id="JAAHFQ010000244">
    <property type="protein sequence ID" value="NER28661.1"/>
    <property type="molecule type" value="Genomic_DNA"/>
</dbReference>
<dbReference type="InterPro" id="IPR029044">
    <property type="entry name" value="Nucleotide-diphossugar_trans"/>
</dbReference>
<evidence type="ECO:0000313" key="2">
    <source>
        <dbReference type="EMBL" id="NER28661.1"/>
    </source>
</evidence>
<dbReference type="Pfam" id="PF00535">
    <property type="entry name" value="Glycos_transf_2"/>
    <property type="match status" value="1"/>
</dbReference>
<dbReference type="InterPro" id="IPR050834">
    <property type="entry name" value="Glycosyltransf_2"/>
</dbReference>
<comment type="caution">
    <text evidence="2">The sequence shown here is derived from an EMBL/GenBank/DDBJ whole genome shotgun (WGS) entry which is preliminary data.</text>
</comment>
<dbReference type="PANTHER" id="PTHR43685">
    <property type="entry name" value="GLYCOSYLTRANSFERASE"/>
    <property type="match status" value="1"/>
</dbReference>
<proteinExistence type="predicted"/>
<organism evidence="2">
    <name type="scientific">Symploca sp. SIO1C4</name>
    <dbReference type="NCBI Taxonomy" id="2607765"/>
    <lineage>
        <taxon>Bacteria</taxon>
        <taxon>Bacillati</taxon>
        <taxon>Cyanobacteriota</taxon>
        <taxon>Cyanophyceae</taxon>
        <taxon>Coleofasciculales</taxon>
        <taxon>Coleofasciculaceae</taxon>
        <taxon>Symploca</taxon>
    </lineage>
</organism>
<dbReference type="SUPFAM" id="SSF53448">
    <property type="entry name" value="Nucleotide-diphospho-sugar transferases"/>
    <property type="match status" value="1"/>
</dbReference>
<sequence length="333" mass="38513">MNDFTITTPQADENGKPCPLISVAICTYNRADRLVFALDALCCQSLPIEYFEIVVIDNGSTDDTGKVCTRYQQHLPNLRYIYEPILGLSKARNTAMEQARGEYIAYLDDDAIPCANWLETIIETYQTIKPTPICVGGPIYPLWDSSKPDWITKEVEYLFSILDLGEKHQWLKLPKHLFGANMTYQREALQLIGGFSENLGRQGSKNLLSCEEYLTYKILVEHGKGLFYYHPQISVQHWISQQRVNLNWMLRRSYWQGRSSAVVGLILGKTLREEWKQILVGLLKQRKPFLMLWSLLRAWSNPKLKTTAQIKIVRSWGYIYQVWLNSSLKIVHD</sequence>
<gene>
    <name evidence="2" type="ORF">F6J89_13760</name>
</gene>
<dbReference type="AlphaFoldDB" id="A0A6B3NGA0"/>
<dbReference type="InterPro" id="IPR001173">
    <property type="entry name" value="Glyco_trans_2-like"/>
</dbReference>
<reference evidence="2" key="1">
    <citation type="submission" date="2019-11" db="EMBL/GenBank/DDBJ databases">
        <title>Genomic insights into an expanded diversity of filamentous marine cyanobacteria reveals the extraordinary biosynthetic potential of Moorea and Okeania.</title>
        <authorList>
            <person name="Ferreira Leao T."/>
            <person name="Wang M."/>
            <person name="Moss N."/>
            <person name="Da Silva R."/>
            <person name="Sanders J."/>
            <person name="Nurk S."/>
            <person name="Gurevich A."/>
            <person name="Humphrey G."/>
            <person name="Reher R."/>
            <person name="Zhu Q."/>
            <person name="Belda-Ferre P."/>
            <person name="Glukhov E."/>
            <person name="Rex R."/>
            <person name="Dorrestein P.C."/>
            <person name="Knight R."/>
            <person name="Pevzner P."/>
            <person name="Gerwick W.H."/>
            <person name="Gerwick L."/>
        </authorList>
    </citation>
    <scope>NUCLEOTIDE SEQUENCE</scope>
    <source>
        <strain evidence="2">SIO1C4</strain>
    </source>
</reference>
<dbReference type="PANTHER" id="PTHR43685:SF2">
    <property type="entry name" value="GLYCOSYLTRANSFERASE 2-LIKE DOMAIN-CONTAINING PROTEIN"/>
    <property type="match status" value="1"/>
</dbReference>
<dbReference type="GO" id="GO:0016740">
    <property type="term" value="F:transferase activity"/>
    <property type="evidence" value="ECO:0007669"/>
    <property type="project" value="UniProtKB-KW"/>
</dbReference>
<dbReference type="CDD" id="cd00761">
    <property type="entry name" value="Glyco_tranf_GTA_type"/>
    <property type="match status" value="1"/>
</dbReference>